<feature type="region of interest" description="Disordered" evidence="1">
    <location>
        <begin position="106"/>
        <end position="127"/>
    </location>
</feature>
<sequence length="340" mass="38833">MKIIRIPIMSGQLCEATTTIQDSSPTLKIEALSLEAATEIAPSQQPSTISTSAIQPNHPGKRHHIRRSIPENKPSIQIDDPQPKPSSKPWIPLEISHMILGHTITPFQPIDPENRGQITTKNGGTTPTRRLGYILDPYASTEFRAQRDQFQSEMNTLRNLGVQMTGEDIEKWLGAIEREWRGLWEENMSELIERDEQWWRDFFGRGYRAPATALFQRDFTIHDVYAHAHNYMDSHWAEFIRVTNWKPGNREAGREECRQRALSDIIQGLRNDRAFAALEGYGFGVGEALRVPGVQREFNARYMRLVEMEEAERLERESGGGLGLGWTSGLQRAVPWEDDV</sequence>
<name>A0A8H3V629_VENIN</name>
<gene>
    <name evidence="2" type="ORF">EG327_006113</name>
</gene>
<accession>A0A8H3V629</accession>
<organism evidence="2 3">
    <name type="scientific">Venturia inaequalis</name>
    <name type="common">Apple scab fungus</name>
    <dbReference type="NCBI Taxonomy" id="5025"/>
    <lineage>
        <taxon>Eukaryota</taxon>
        <taxon>Fungi</taxon>
        <taxon>Dikarya</taxon>
        <taxon>Ascomycota</taxon>
        <taxon>Pezizomycotina</taxon>
        <taxon>Dothideomycetes</taxon>
        <taxon>Pleosporomycetidae</taxon>
        <taxon>Venturiales</taxon>
        <taxon>Venturiaceae</taxon>
        <taxon>Venturia</taxon>
    </lineage>
</organism>
<evidence type="ECO:0000313" key="2">
    <source>
        <dbReference type="EMBL" id="KAE9981712.1"/>
    </source>
</evidence>
<evidence type="ECO:0000256" key="1">
    <source>
        <dbReference type="SAM" id="MobiDB-lite"/>
    </source>
</evidence>
<comment type="caution">
    <text evidence="2">The sequence shown here is derived from an EMBL/GenBank/DDBJ whole genome shotgun (WGS) entry which is preliminary data.</text>
</comment>
<dbReference type="AlphaFoldDB" id="A0A8H3V629"/>
<feature type="region of interest" description="Disordered" evidence="1">
    <location>
        <begin position="40"/>
        <end position="87"/>
    </location>
</feature>
<dbReference type="EMBL" id="WNWR01000356">
    <property type="protein sequence ID" value="KAE9981712.1"/>
    <property type="molecule type" value="Genomic_DNA"/>
</dbReference>
<keyword evidence="3" id="KW-1185">Reference proteome</keyword>
<dbReference type="Proteomes" id="UP000490939">
    <property type="component" value="Unassembled WGS sequence"/>
</dbReference>
<feature type="compositionally biased region" description="Polar residues" evidence="1">
    <location>
        <begin position="41"/>
        <end position="55"/>
    </location>
</feature>
<protein>
    <submittedName>
        <fullName evidence="2">Uncharacterized protein</fullName>
    </submittedName>
</protein>
<reference evidence="2 3" key="1">
    <citation type="submission" date="2019-07" db="EMBL/GenBank/DDBJ databases">
        <title>Venturia inaequalis Genome Resource.</title>
        <authorList>
            <person name="Lichtner F.J."/>
        </authorList>
    </citation>
    <scope>NUCLEOTIDE SEQUENCE [LARGE SCALE GENOMIC DNA]</scope>
    <source>
        <strain evidence="2 3">DMI_063113</strain>
    </source>
</reference>
<proteinExistence type="predicted"/>
<feature type="compositionally biased region" description="Polar residues" evidence="1">
    <location>
        <begin position="116"/>
        <end position="127"/>
    </location>
</feature>
<evidence type="ECO:0000313" key="3">
    <source>
        <dbReference type="Proteomes" id="UP000490939"/>
    </source>
</evidence>